<dbReference type="Proteomes" id="UP000799444">
    <property type="component" value="Unassembled WGS sequence"/>
</dbReference>
<feature type="region of interest" description="Disordered" evidence="1">
    <location>
        <begin position="251"/>
        <end position="292"/>
    </location>
</feature>
<reference evidence="2" key="1">
    <citation type="journal article" date="2020" name="Stud. Mycol.">
        <title>101 Dothideomycetes genomes: a test case for predicting lifestyles and emergence of pathogens.</title>
        <authorList>
            <person name="Haridas S."/>
            <person name="Albert R."/>
            <person name="Binder M."/>
            <person name="Bloem J."/>
            <person name="Labutti K."/>
            <person name="Salamov A."/>
            <person name="Andreopoulos B."/>
            <person name="Baker S."/>
            <person name="Barry K."/>
            <person name="Bills G."/>
            <person name="Bluhm B."/>
            <person name="Cannon C."/>
            <person name="Castanera R."/>
            <person name="Culley D."/>
            <person name="Daum C."/>
            <person name="Ezra D."/>
            <person name="Gonzalez J."/>
            <person name="Henrissat B."/>
            <person name="Kuo A."/>
            <person name="Liang C."/>
            <person name="Lipzen A."/>
            <person name="Lutzoni F."/>
            <person name="Magnuson J."/>
            <person name="Mondo S."/>
            <person name="Nolan M."/>
            <person name="Ohm R."/>
            <person name="Pangilinan J."/>
            <person name="Park H.-J."/>
            <person name="Ramirez L."/>
            <person name="Alfaro M."/>
            <person name="Sun H."/>
            <person name="Tritt A."/>
            <person name="Yoshinaga Y."/>
            <person name="Zwiers L.-H."/>
            <person name="Turgeon B."/>
            <person name="Goodwin S."/>
            <person name="Spatafora J."/>
            <person name="Crous P."/>
            <person name="Grigoriev I."/>
        </authorList>
    </citation>
    <scope>NUCLEOTIDE SEQUENCE</scope>
    <source>
        <strain evidence="2">CBS 125425</strain>
    </source>
</reference>
<dbReference type="EMBL" id="ML996107">
    <property type="protein sequence ID" value="KAF2738698.1"/>
    <property type="molecule type" value="Genomic_DNA"/>
</dbReference>
<name>A0A9P4R8D0_9PLEO</name>
<comment type="caution">
    <text evidence="2">The sequence shown here is derived from an EMBL/GenBank/DDBJ whole genome shotgun (WGS) entry which is preliminary data.</text>
</comment>
<feature type="region of interest" description="Disordered" evidence="1">
    <location>
        <begin position="1"/>
        <end position="24"/>
    </location>
</feature>
<protein>
    <submittedName>
        <fullName evidence="2">Uncharacterized protein</fullName>
    </submittedName>
</protein>
<keyword evidence="3" id="KW-1185">Reference proteome</keyword>
<evidence type="ECO:0000256" key="1">
    <source>
        <dbReference type="SAM" id="MobiDB-lite"/>
    </source>
</evidence>
<dbReference type="AlphaFoldDB" id="A0A9P4R8D0"/>
<sequence>MASRSSTLRTGRYGRRSLDSIHSSRSRMEMRMTCMRQYDGRRAAFSSVCQMWPAARALTVRRWLEDSAFNMHAQHATRQHGADGECQGGARSERRSVLLVLTTSRRGRVLRGQRGGCGGVERWRRAALGSGSLSKICRSLPATAVIAEDARRDGQRPLEARAADIADRPCHPKAAQAISRGRPIRGNERIRPSSVATCVEARNLRTAHSTQHTEPAASLAERTHILDGRASTVADSSVGAACFMADALREGAPGIETGPRPPPRSPSATPREAGTSLPRCSSRPALSAITLR</sequence>
<gene>
    <name evidence="2" type="ORF">EJ04DRAFT_520048</name>
</gene>
<evidence type="ECO:0000313" key="2">
    <source>
        <dbReference type="EMBL" id="KAF2738698.1"/>
    </source>
</evidence>
<accession>A0A9P4R8D0</accession>
<evidence type="ECO:0000313" key="3">
    <source>
        <dbReference type="Proteomes" id="UP000799444"/>
    </source>
</evidence>
<organism evidence="2 3">
    <name type="scientific">Polyplosphaeria fusca</name>
    <dbReference type="NCBI Taxonomy" id="682080"/>
    <lineage>
        <taxon>Eukaryota</taxon>
        <taxon>Fungi</taxon>
        <taxon>Dikarya</taxon>
        <taxon>Ascomycota</taxon>
        <taxon>Pezizomycotina</taxon>
        <taxon>Dothideomycetes</taxon>
        <taxon>Pleosporomycetidae</taxon>
        <taxon>Pleosporales</taxon>
        <taxon>Tetraplosphaeriaceae</taxon>
        <taxon>Polyplosphaeria</taxon>
    </lineage>
</organism>
<proteinExistence type="predicted"/>